<proteinExistence type="predicted"/>
<dbReference type="Proteomes" id="UP000031938">
    <property type="component" value="Unassembled WGS sequence"/>
</dbReference>
<dbReference type="STRING" id="889306.KP78_20940"/>
<gene>
    <name evidence="1" type="ORF">KP78_20940</name>
</gene>
<reference evidence="1 2" key="1">
    <citation type="submission" date="2015-01" db="EMBL/GenBank/DDBJ databases">
        <title>Genome sequencing of Jeotgalibacillus soli.</title>
        <authorList>
            <person name="Goh K.M."/>
            <person name="Chan K.-G."/>
            <person name="Yaakop A.S."/>
            <person name="Ee R."/>
            <person name="Gan H.M."/>
            <person name="Chan C.S."/>
        </authorList>
    </citation>
    <scope>NUCLEOTIDE SEQUENCE [LARGE SCALE GENOMIC DNA]</scope>
    <source>
        <strain evidence="1 2">P9</strain>
    </source>
</reference>
<evidence type="ECO:0000313" key="2">
    <source>
        <dbReference type="Proteomes" id="UP000031938"/>
    </source>
</evidence>
<sequence>MSEMSDHVKISDKTYEKLCKSCVWVNKESGKVLCPFVKCVKGNLK</sequence>
<keyword evidence="2" id="KW-1185">Reference proteome</keyword>
<comment type="caution">
    <text evidence="1">The sequence shown here is derived from an EMBL/GenBank/DDBJ whole genome shotgun (WGS) entry which is preliminary data.</text>
</comment>
<dbReference type="EMBL" id="JXRP01000017">
    <property type="protein sequence ID" value="KIL45745.1"/>
    <property type="molecule type" value="Genomic_DNA"/>
</dbReference>
<protein>
    <submittedName>
        <fullName evidence="1">Uncharacterized protein</fullName>
    </submittedName>
</protein>
<name>A0A0C2R660_9BACL</name>
<accession>A0A0C2R660</accession>
<dbReference type="AlphaFoldDB" id="A0A0C2R660"/>
<organism evidence="1 2">
    <name type="scientific">Jeotgalibacillus soli</name>
    <dbReference type="NCBI Taxonomy" id="889306"/>
    <lineage>
        <taxon>Bacteria</taxon>
        <taxon>Bacillati</taxon>
        <taxon>Bacillota</taxon>
        <taxon>Bacilli</taxon>
        <taxon>Bacillales</taxon>
        <taxon>Caryophanaceae</taxon>
        <taxon>Jeotgalibacillus</taxon>
    </lineage>
</organism>
<evidence type="ECO:0000313" key="1">
    <source>
        <dbReference type="EMBL" id="KIL45745.1"/>
    </source>
</evidence>